<feature type="domain" description="AAA+ ATPase" evidence="15">
    <location>
        <begin position="2378"/>
        <end position="2495"/>
    </location>
</feature>
<feature type="domain" description="AAA+ ATPase" evidence="15">
    <location>
        <begin position="1761"/>
        <end position="1866"/>
    </location>
</feature>
<evidence type="ECO:0000256" key="11">
    <source>
        <dbReference type="ARBA" id="ARBA00023175"/>
    </source>
</evidence>
<dbReference type="InterPro" id="IPR013594">
    <property type="entry name" value="Dynein_heavy_tail"/>
</dbReference>
<evidence type="ECO:0000256" key="14">
    <source>
        <dbReference type="SAM" id="Coils"/>
    </source>
</evidence>
<dbReference type="PANTHER" id="PTHR22878:SF63">
    <property type="entry name" value="DYNEIN AXONEMAL HEAVY CHAIN 10"/>
    <property type="match status" value="1"/>
</dbReference>
<name>A0A0R3W4E3_TAEAS</name>
<dbReference type="Gene3D" id="3.10.490.20">
    <property type="match status" value="1"/>
</dbReference>
<dbReference type="Gene3D" id="6.10.140.1060">
    <property type="match status" value="1"/>
</dbReference>
<keyword evidence="7" id="KW-0067">ATP-binding</keyword>
<evidence type="ECO:0000313" key="18">
    <source>
        <dbReference type="WBParaSite" id="TASK_0000488001-mRNA-1"/>
    </source>
</evidence>
<dbReference type="Gene3D" id="3.20.180.20">
    <property type="entry name" value="Dynein heavy chain, N-terminal domain 2"/>
    <property type="match status" value="1"/>
</dbReference>
<dbReference type="InterPro" id="IPR024317">
    <property type="entry name" value="Dynein_heavy_chain_D4_dom"/>
</dbReference>
<dbReference type="WBParaSite" id="TASK_0000488001-mRNA-1">
    <property type="protein sequence ID" value="TASK_0000488001-mRNA-1"/>
    <property type="gene ID" value="TASK_0000488001"/>
</dbReference>
<keyword evidence="8" id="KW-0243">Dynein</keyword>
<dbReference type="FunFam" id="1.20.58.1120:FF:000008">
    <property type="entry name" value="Dynein heavy chain 10, axonemal"/>
    <property type="match status" value="1"/>
</dbReference>
<dbReference type="FunFam" id="1.10.8.710:FF:000001">
    <property type="entry name" value="Dynein axonemal heavy chain 2"/>
    <property type="match status" value="1"/>
</dbReference>
<dbReference type="STRING" id="60517.A0A0R3W4E3"/>
<dbReference type="InterPro" id="IPR043157">
    <property type="entry name" value="Dynein_AAA1S"/>
</dbReference>
<dbReference type="InterPro" id="IPR042222">
    <property type="entry name" value="Dynein_2_N"/>
</dbReference>
<evidence type="ECO:0000256" key="12">
    <source>
        <dbReference type="ARBA" id="ARBA00023212"/>
    </source>
</evidence>
<dbReference type="Gene3D" id="1.20.920.30">
    <property type="match status" value="1"/>
</dbReference>
<dbReference type="FunFam" id="1.20.920.20:FF:000001">
    <property type="entry name" value="dynein heavy chain 2, axonemal"/>
    <property type="match status" value="1"/>
</dbReference>
<evidence type="ECO:0000256" key="8">
    <source>
        <dbReference type="ARBA" id="ARBA00023017"/>
    </source>
</evidence>
<dbReference type="FunFam" id="3.40.50.300:FF:000049">
    <property type="entry name" value="Dynein, axonemal, heavy chain 5"/>
    <property type="match status" value="1"/>
</dbReference>
<keyword evidence="12" id="KW-0206">Cytoskeleton</keyword>
<feature type="coiled-coil region" evidence="14">
    <location>
        <begin position="3506"/>
        <end position="3561"/>
    </location>
</feature>
<reference evidence="18" key="1">
    <citation type="submission" date="2016-04" db="UniProtKB">
        <authorList>
            <consortium name="WormBaseParasite"/>
        </authorList>
    </citation>
    <scope>IDENTIFICATION</scope>
</reference>
<dbReference type="Pfam" id="PF18199">
    <property type="entry name" value="Dynein_C"/>
    <property type="match status" value="1"/>
</dbReference>
<dbReference type="InterPro" id="IPR026983">
    <property type="entry name" value="DHC"/>
</dbReference>
<dbReference type="GO" id="GO:0008569">
    <property type="term" value="F:minus-end-directed microtubule motor activity"/>
    <property type="evidence" value="ECO:0007669"/>
    <property type="project" value="InterPro"/>
</dbReference>
<evidence type="ECO:0000313" key="17">
    <source>
        <dbReference type="Proteomes" id="UP000282613"/>
    </source>
</evidence>
<dbReference type="Pfam" id="PF12781">
    <property type="entry name" value="AAA_9"/>
    <property type="match status" value="1"/>
</dbReference>
<comment type="similarity">
    <text evidence="2">Belongs to the dynein heavy chain family.</text>
</comment>
<dbReference type="GO" id="GO:0005524">
    <property type="term" value="F:ATP binding"/>
    <property type="evidence" value="ECO:0007669"/>
    <property type="project" value="UniProtKB-KW"/>
</dbReference>
<dbReference type="Proteomes" id="UP000282613">
    <property type="component" value="Unassembled WGS sequence"/>
</dbReference>
<dbReference type="Gene3D" id="1.20.1270.280">
    <property type="match status" value="1"/>
</dbReference>
<feature type="coiled-coil region" evidence="14">
    <location>
        <begin position="3192"/>
        <end position="3240"/>
    </location>
</feature>
<keyword evidence="13" id="KW-0966">Cell projection</keyword>
<dbReference type="Pfam" id="PF12775">
    <property type="entry name" value="AAA_7"/>
    <property type="match status" value="1"/>
</dbReference>
<evidence type="ECO:0000256" key="1">
    <source>
        <dbReference type="ARBA" id="ARBA00004430"/>
    </source>
</evidence>
<keyword evidence="9 14" id="KW-0175">Coiled coil</keyword>
<dbReference type="InterPro" id="IPR024743">
    <property type="entry name" value="Dynein_HC_stalk"/>
</dbReference>
<dbReference type="InterPro" id="IPR004273">
    <property type="entry name" value="Dynein_heavy_D6_P-loop"/>
</dbReference>
<dbReference type="SMART" id="SM00382">
    <property type="entry name" value="AAA"/>
    <property type="match status" value="3"/>
</dbReference>
<dbReference type="Pfam" id="PF12777">
    <property type="entry name" value="MT"/>
    <property type="match status" value="1"/>
</dbReference>
<dbReference type="FunFam" id="1.20.140.100:FF:000001">
    <property type="entry name" value="dynein heavy chain 17, axonemal"/>
    <property type="match status" value="1"/>
</dbReference>
<dbReference type="Gene3D" id="1.10.8.1220">
    <property type="match status" value="1"/>
</dbReference>
<dbReference type="InterPro" id="IPR035699">
    <property type="entry name" value="AAA_6"/>
</dbReference>
<reference evidence="16 17" key="2">
    <citation type="submission" date="2018-11" db="EMBL/GenBank/DDBJ databases">
        <authorList>
            <consortium name="Pathogen Informatics"/>
        </authorList>
    </citation>
    <scope>NUCLEOTIDE SEQUENCE [LARGE SCALE GENOMIC DNA]</scope>
</reference>
<evidence type="ECO:0000256" key="3">
    <source>
        <dbReference type="ARBA" id="ARBA00022490"/>
    </source>
</evidence>
<keyword evidence="6" id="KW-0547">Nucleotide-binding</keyword>
<feature type="domain" description="AAA+ ATPase" evidence="15">
    <location>
        <begin position="2725"/>
        <end position="2882"/>
    </location>
</feature>
<dbReference type="InterPro" id="IPR054354">
    <property type="entry name" value="DYNC2H1-like_lid"/>
</dbReference>
<keyword evidence="5" id="KW-0677">Repeat</keyword>
<dbReference type="Pfam" id="PF22597">
    <property type="entry name" value="DYN_lid"/>
    <property type="match status" value="1"/>
</dbReference>
<dbReference type="FunFam" id="1.10.287.2620:FF:000001">
    <property type="entry name" value="Cytoplasmic dynein heavy chain 1"/>
    <property type="match status" value="1"/>
</dbReference>
<dbReference type="Pfam" id="PF08393">
    <property type="entry name" value="DHC_N2"/>
    <property type="match status" value="1"/>
</dbReference>
<dbReference type="Gene3D" id="1.10.8.720">
    <property type="entry name" value="Region D6 of dynein motor"/>
    <property type="match status" value="1"/>
</dbReference>
<evidence type="ECO:0000256" key="5">
    <source>
        <dbReference type="ARBA" id="ARBA00022737"/>
    </source>
</evidence>
<keyword evidence="10" id="KW-0969">Cilium</keyword>
<dbReference type="PANTHER" id="PTHR22878">
    <property type="entry name" value="DYNEIN HEAVY CHAIN 6, AXONEMAL-LIKE-RELATED"/>
    <property type="match status" value="1"/>
</dbReference>
<dbReference type="Gene3D" id="1.20.140.100">
    <property type="entry name" value="Dynein heavy chain, N-terminal domain 2"/>
    <property type="match status" value="1"/>
</dbReference>
<sequence length="4406" mass="504413">MSVIEATVIEWGYKMREIIEELRSRSAQGEGPLAEIEYWRDRAASLSRLVDQVAQPQISRVLHLYALKERISPQSVFEVLYRCHSEATDNTKLLALVERYFKILTYCTEINDILETLCPLMQALQMIWIISPYFNKEDRMTVIFERIAWCLCDRVSRMLTPSELFNLSLEKMAVQIESGRRLLESWKSTYMTRRSDIEASGREYRWEFDKKRLFAKSDYMIGVCNDMEDVVNIVKEYKTMFGPEIKSMFSDQKHFDLLMENVLRLLETFKSLQFDPFSIENKSNWRSQMRQFQMEVMALDTDAKSCLEDSFRTLHSSDKAFRVLQCLLESHPRKDIARLFEERYTDILDQYDKELRLIETTFTEGSPDSGHFASVLGPRYLPPVASSICWVRNLQARITSPMLKLLNIRRLMESDRGKEVQDHYLCLVQRMTRFEEDLFNGWRQQVHECLGRLLERNLWKYTESSKPTSASKGGHLRKVSAPMPKQKSIFGRELPKQSQSVYKFNFEVDFGDELVQIIEETKFLQMLGFAVPEMACCIALREKELLRQRTDLSDLAEAVRTTLGRLSMVELVTLEDHIMKLRATLAPAWKQLNWTSLIIDRYLAKANKAFDRFSGVLRVIEKAKAKIEVNLNAIARASLFHTCSSKSTDLSSFKVYLQQTADARMRDFEDLARKHTEISTLLFNLEEIIADKPATGKEPKMVYLYEYWERRCFDTVHQMVIDNLRKLLESLQTPSKPLFKVDLMLSGPEVVSAPQPMEFYQHLLQDVRDAIKQTQVFIRWQPGTCLPSQGIKVPEQEDIFYFTFHLDIVKSVVVKELFQHIDCLISRAGEELKRQQEKYRQYKHLFSFHKVCKTKEQLIETRILVPTTESILHFKRYQLNRLSPIELQKSSVEKWKSCNPSIAEIEQRINGVTDQLNDLLASIADLQIGFFTLRTGLLVQEIQMHTKKWVAAYGDLLHERAQIVGRQLRDSIQIFSPCLQVKPSDRSRLKSLLLTIRGINDVRAESEERLACIAECHRLLQQHNLEITTSEINEFEGLRRAWIGLLKQARATERSLNRPRKLFKYSTKVEANRFFKEIEKFLQRFKTSGPVAVGEDLDRGLELMKEYNEELQGLTATYNELLSAERLFDLPVTYSEGLISVQRQMDCLDRIYSIYADHKVSNIGRASIESKLFQTAKVVNLMKGYRGLLSTTRLTFVADFHFLFLIYLLQSLLDEWSKVLWRDAHFSVLQNEAERLQQTFQKLPEQICQMDVGRVLKTRLSEFCDTVTLLKDLKHEAFRQRHWSMLMKKTKHEIDLNPEKFILESVFNIHLTQFRNEVDEVLSTALKELSIEKNILALQDTWNGLQLIVKDYAPEGTKKGLIFSELEEVIQTLDDSSLSLQSMSSSRFAEPFVEEIRSLEKDLTQASEALEIWVQVQRKWLHLEGLFSSSDIHTRIPKEAEKFDKLNLIFKKTADEATKNPYVRNWCLKPGRVTELQSIITGFEICQKSLATYLKTKRNLFPRFFFISDDELLMMLGSSEGVRAQENIIKMFDNIICLESTKTEQGVPLVVGLRSTEGEIMKFKQPVECTGRIEEWMTKVETEMKRSNRLITKEAIYRYREESTRGEWALRFQGVVVLAASQVWWTWEVEDAFRRLDTKNDKAALKAFAKQQRSQVEEIVRRIRGELSANDRTKLTALLIIDVHSRDVVDGFVRDNIVDAKAFEWQSQIRFYWCRTSDHLSIHQCNGAFNYGYEYMGLSGRLVITPLTDRIYLTLTQALCMHLGACVAGPSSTGKTETVKDLAKTLAVFCLVTNCSNSMDFRSVGRIFSGLCQTGAWGCFDEFNRIEVSVLSVISTQLQLIQTAHLQAARKFVFESEEITFNRQVGVFITINPGYMGRTELPESVKAQFRQIMIAVPDRKLICEVILFAQGFSSARILAAKTNALFHLADRQFSRQHHYDFSIRTLKSVLQLAGELRRREMNLDEVSVVVQALKEVILPRLIHEDFYLLLDLIGDLFPGLPCPKSEDRGLYEAIESWLTSERFVLLAKQIEKVVQLHDTMKTRHATMVVGPTCAGKSVVIEALCGAQKKVGIATDLITLNPKDRNVTELYGVLDLITRDWRDGLLTRIFRDANRQSHKKVNSIILFDGDVDPLWAENMNSVMDDSRVLTLPNGERIRLQPTCCLLFEVGDLEYASPATVSRCGMVFVDPNDLDYSALWQRWKLSHKEIDTFYIQILDNLFIKYIPRLMALNLNTVIPLTPASLINQLCHLLESLLIGVLEASADCLEALLIQALTFSIGSCLLRDSDRVAFDEKVKEISALPKMEQKEVGSSVPAGFLPDALPRLEDYFFDAQNNAWVPWDSRVPQYRHDPKQNFIDIVVPTRETVVMQWILEKHLEVERPILLIGETGTSKTTSVNQFLAECNGSTHRILRVTFSSRTTALNVYNNLDANLEKRTKGIYGPRAGKHLLLFIDDLHMSETDPYGTQQPVALLKLFLTNHGLFDRSSSDLRWRRVLDTSCLATMTMPCTSQGRVDPRCLSLFSIFHVAHPGDTALGKIFSSILSGYLQTGFMETIIEAVPAITQATINVYSFLLLKLRPSPLKFYYGFNFRDLRRVCAGLCRASPSRYSSLPQMVRLWRHEFYRVFVDRLSTTEDALLAKGKIDAEAENLDMTAKEEILCNPILYGEYKNALEEGDAPYYENMGDYNMVRKIFSTIQERRSGQLKLVLFNYALEHLSRLHRIMSTTGGHALCVGISGTGKTVLVKLAAFAAGCEIFRITPRQNYTEKDFREEIKALYLRLVQKNEKIVFLVLEDDILDESFLEVINSMLVGMDASSLFLEEEQDTIVNDMQQEVINAGLDGSREAIWRYFSQKAVRNLHVILAMSPVGTTLRRRCVNFPGLVSNTTIDWFFAWPEEVLHVVAKTILSPDNQLIPAAYYDALIEHVVHVHQSVEQYTMEFEEKWKRINYVTPKHFLEYITNYLKLLSESDQSKAALCERFVKGVAKLKDARVQVKELNEKLVAQRAAVVQNTEACEALLKDITQNQMLANEKQTQSEQKAKEMETLSKTIDQEKTAAESALTEAMPALEQARAELGELDKSDVTEIRSFVKPPRPVQVVSECICVFKGSTEVSWKAAKGMMADANFLQSLQTMDVDAIGTKQLASVKERLDASKVTMQQMQSVSRAGAGFLRFIHAVMGYCEVLKDVRPKRDKVAKLEKSFAQIERDLEHIKSELVRLEEEIKKLNGEYSTAKAERMALQEETAVMERRLAAADTLINGLSCESVRWEAQAEMLRGERRHLVGDCLLSAAFLTYTGAFSYSLRNRMLYDDWVPDLQNREIPLTEPFNIVHLLTDKVTVAKWKDAGLPGDDLGIQNGILTTRVSRFPLLIDPQQQTLKWIKLLEGNNNLRVATFNDPDFLKFLELSIKFGTPFLLEDVGNYIDPIIHNVLSKNILEDRNRYYVMLGDKEVEYDWNFRLYLNTKLSNPAYGPKLFNNAAIINCTVTEEELENQLLGVIVKHEQSSLEEKKAMLIRTKSEYRRTLKDLEDSLLMNLTLSTGNLLDNEELISTVEVAKAKAIEAKEKLAFATKTSAEVKQLSNAYRPAAKRGALLFFVLTDMATINPMYQFALSTYIALFEDALHRSMPDTALGKRLDNIISKLTEVVYNYGCTGFFERHKLLFSFQISLKLQAEAGYVSQAEVDFFTKGDTSAGKATEHCPMAWLTDTKWKDIRRLEEILPSSFAGLSESLVANQKQWKEWFSLSSLECKPPPYFENVSDFQKLCLLRCFRVDRVCRAVEIFVSNTLGENFLALHMPNLSSIYEQSQPEMPIVLILSPGSDPTDGLKKFAENSLTLDASTNLVFLSMGQGQESSAMKLFKTASSEGSWLVLQNCHLLLKWIPTLEKAIDTTKQFHPKFRLWLTTEPALDFPIGFLHRSLKVVIEPLVGLKRNLRSTFLEIPASKFADYPYPAFSVLAYTLTFFHAVVQERRQYGKLGWNIAYEFNLSDFQASLTVIAEQLESSRGKSGLPWSSLHYLIEEIMYGGRVMDKFDQRVLHTYMNEYFGDFLFDTIQHFHFFTNEEVSYTLPPEASREGILSYIDTLPTNNSPEVLGMNVNAEIDSFTSKAHKLWSYLLALSHEDESGSSAATTTTAQVTLTIEVAEKVLLSLPPIFDREAIREAFKEKLTPTAIVLLQELEHFNRLLLQMQSTLTHLKQAMSGKVALSSDLGEMATSLRNGQLPSLWRSLAPATKKSLANWLTHFHRRTEQYKAWVASGEPIVIWLSGLHVPQSYLSAVAQSVCRRNTWLLEKSIIVTTVTDYTDEEAVEDRSLAGCLLTGLFLEGASWNPRIGQLCPQAPRQLIQPLPLLKVNVMESRRAKRHSTLLTPVYVTSARADADGRGLVFEADLAMGEESDASYWILQGVCLLLNDD</sequence>
<keyword evidence="3" id="KW-0963">Cytoplasm</keyword>
<dbReference type="Pfam" id="PF12774">
    <property type="entry name" value="AAA_6"/>
    <property type="match status" value="1"/>
</dbReference>
<dbReference type="Gene3D" id="1.10.287.2620">
    <property type="match status" value="1"/>
</dbReference>
<feature type="coiled-coil region" evidence="14">
    <location>
        <begin position="1097"/>
        <end position="1124"/>
    </location>
</feature>
<dbReference type="InterPro" id="IPR042219">
    <property type="entry name" value="AAA_lid_11_sf"/>
</dbReference>
<evidence type="ECO:0000256" key="2">
    <source>
        <dbReference type="ARBA" id="ARBA00008887"/>
    </source>
</evidence>
<dbReference type="GO" id="GO:0045505">
    <property type="term" value="F:dynein intermediate chain binding"/>
    <property type="evidence" value="ECO:0007669"/>
    <property type="project" value="InterPro"/>
</dbReference>
<dbReference type="InterPro" id="IPR035706">
    <property type="entry name" value="AAA_9"/>
</dbReference>
<keyword evidence="11" id="KW-0505">Motor protein</keyword>
<keyword evidence="4" id="KW-0493">Microtubule</keyword>
<dbReference type="InterPro" id="IPR003593">
    <property type="entry name" value="AAA+_ATPase"/>
</dbReference>
<evidence type="ECO:0000313" key="16">
    <source>
        <dbReference type="EMBL" id="VDK34156.1"/>
    </source>
</evidence>
<dbReference type="GO" id="GO:0051959">
    <property type="term" value="F:dynein light intermediate chain binding"/>
    <property type="evidence" value="ECO:0007669"/>
    <property type="project" value="InterPro"/>
</dbReference>
<dbReference type="InterPro" id="IPR042228">
    <property type="entry name" value="Dynein_linker_3"/>
</dbReference>
<evidence type="ECO:0000256" key="7">
    <source>
        <dbReference type="ARBA" id="ARBA00022840"/>
    </source>
</evidence>
<dbReference type="InterPro" id="IPR041228">
    <property type="entry name" value="Dynein_C"/>
</dbReference>
<evidence type="ECO:0000256" key="6">
    <source>
        <dbReference type="ARBA" id="ARBA00022741"/>
    </source>
</evidence>
<dbReference type="InterPro" id="IPR041466">
    <property type="entry name" value="Dynein_AAA5_ext"/>
</dbReference>
<dbReference type="FunFam" id="3.10.490.20:FF:000006">
    <property type="entry name" value="Dynein axonemal heavy chain 10"/>
    <property type="match status" value="1"/>
</dbReference>
<dbReference type="Gene3D" id="1.10.8.710">
    <property type="match status" value="1"/>
</dbReference>
<evidence type="ECO:0000256" key="10">
    <source>
        <dbReference type="ARBA" id="ARBA00023069"/>
    </source>
</evidence>
<dbReference type="Pfam" id="PF03028">
    <property type="entry name" value="Dynein_heavy"/>
    <property type="match status" value="1"/>
</dbReference>
<dbReference type="Pfam" id="PF18198">
    <property type="entry name" value="AAA_lid_11"/>
    <property type="match status" value="1"/>
</dbReference>
<dbReference type="InterPro" id="IPR027417">
    <property type="entry name" value="P-loop_NTPase"/>
</dbReference>
<gene>
    <name evidence="16" type="ORF">TASK_LOCUS4881</name>
</gene>
<dbReference type="Pfam" id="PF12780">
    <property type="entry name" value="AAA_8"/>
    <property type="match status" value="1"/>
</dbReference>
<dbReference type="SUPFAM" id="SSF52540">
    <property type="entry name" value="P-loop containing nucleoside triphosphate hydrolases"/>
    <property type="match status" value="4"/>
</dbReference>
<dbReference type="GO" id="GO:0007018">
    <property type="term" value="P:microtubule-based movement"/>
    <property type="evidence" value="ECO:0007669"/>
    <property type="project" value="InterPro"/>
</dbReference>
<evidence type="ECO:0000259" key="15">
    <source>
        <dbReference type="SMART" id="SM00382"/>
    </source>
</evidence>
<dbReference type="InterPro" id="IPR043160">
    <property type="entry name" value="Dynein_C_barrel"/>
</dbReference>
<dbReference type="GO" id="GO:0030286">
    <property type="term" value="C:dynein complex"/>
    <property type="evidence" value="ECO:0007669"/>
    <property type="project" value="UniProtKB-KW"/>
</dbReference>
<dbReference type="Pfam" id="PF08385">
    <property type="entry name" value="DHC_N1"/>
    <property type="match status" value="1"/>
</dbReference>
<dbReference type="OrthoDB" id="10251809at2759"/>
<keyword evidence="17" id="KW-1185">Reference proteome</keyword>
<evidence type="ECO:0000256" key="13">
    <source>
        <dbReference type="ARBA" id="ARBA00023273"/>
    </source>
</evidence>
<dbReference type="Gene3D" id="1.20.920.20">
    <property type="match status" value="1"/>
</dbReference>
<dbReference type="Gene3D" id="1.20.58.1120">
    <property type="match status" value="1"/>
</dbReference>
<dbReference type="Gene3D" id="1.10.472.130">
    <property type="match status" value="1"/>
</dbReference>
<dbReference type="Pfam" id="PF17852">
    <property type="entry name" value="Dynein_AAA_lid"/>
    <property type="match status" value="1"/>
</dbReference>
<evidence type="ECO:0000256" key="9">
    <source>
        <dbReference type="ARBA" id="ARBA00023054"/>
    </source>
</evidence>
<dbReference type="Gene3D" id="3.40.50.300">
    <property type="entry name" value="P-loop containing nucleotide triphosphate hydrolases"/>
    <property type="match status" value="5"/>
</dbReference>
<dbReference type="EMBL" id="UYRS01018377">
    <property type="protein sequence ID" value="VDK34156.1"/>
    <property type="molecule type" value="Genomic_DNA"/>
</dbReference>
<dbReference type="InterPro" id="IPR013602">
    <property type="entry name" value="Dynein_heavy_linker"/>
</dbReference>
<dbReference type="GO" id="GO:0005874">
    <property type="term" value="C:microtubule"/>
    <property type="evidence" value="ECO:0007669"/>
    <property type="project" value="UniProtKB-KW"/>
</dbReference>
<organism evidence="18">
    <name type="scientific">Taenia asiatica</name>
    <name type="common">Asian tapeworm</name>
    <dbReference type="NCBI Taxonomy" id="60517"/>
    <lineage>
        <taxon>Eukaryota</taxon>
        <taxon>Metazoa</taxon>
        <taxon>Spiralia</taxon>
        <taxon>Lophotrochozoa</taxon>
        <taxon>Platyhelminthes</taxon>
        <taxon>Cestoda</taxon>
        <taxon>Eucestoda</taxon>
        <taxon>Cyclophyllidea</taxon>
        <taxon>Taeniidae</taxon>
        <taxon>Taenia</taxon>
    </lineage>
</organism>
<dbReference type="GO" id="GO:0097729">
    <property type="term" value="C:9+2 motile cilium"/>
    <property type="evidence" value="ECO:0007669"/>
    <property type="project" value="UniProtKB-ARBA"/>
</dbReference>
<dbReference type="FunFam" id="3.20.180.20:FF:000001">
    <property type="entry name" value="Dynein axonemal heavy chain 5"/>
    <property type="match status" value="1"/>
</dbReference>
<dbReference type="GO" id="GO:0005930">
    <property type="term" value="C:axoneme"/>
    <property type="evidence" value="ECO:0007669"/>
    <property type="project" value="UniProtKB-SubCell"/>
</dbReference>
<comment type="subcellular location">
    <subcellularLocation>
        <location evidence="1">Cytoplasm</location>
        <location evidence="1">Cytoskeleton</location>
        <location evidence="1">Cilium axoneme</location>
    </subcellularLocation>
</comment>
<dbReference type="FunFam" id="3.40.50.300:FF:000063">
    <property type="entry name" value="dynein heavy chain 6, axonemal"/>
    <property type="match status" value="1"/>
</dbReference>
<dbReference type="FunFam" id="1.10.8.1220:FF:000001">
    <property type="entry name" value="Dynein axonemal heavy chain 5"/>
    <property type="match status" value="1"/>
</dbReference>
<proteinExistence type="inferred from homology"/>
<protein>
    <submittedName>
        <fullName evidence="18">DHC_N1 domain-containing protein</fullName>
    </submittedName>
</protein>
<accession>A0A0R3W4E3</accession>
<dbReference type="FunFam" id="3.40.50.300:FF:000153">
    <property type="entry name" value="Dynein axonemal heavy chain 1"/>
    <property type="match status" value="1"/>
</dbReference>
<evidence type="ECO:0000256" key="4">
    <source>
        <dbReference type="ARBA" id="ARBA00022701"/>
    </source>
</evidence>
<dbReference type="InterPro" id="IPR041658">
    <property type="entry name" value="AAA_lid_11"/>
</dbReference>